<proteinExistence type="predicted"/>
<feature type="region of interest" description="Disordered" evidence="1">
    <location>
        <begin position="90"/>
        <end position="117"/>
    </location>
</feature>
<dbReference type="InParanoid" id="A0A074Y943"/>
<evidence type="ECO:0000313" key="3">
    <source>
        <dbReference type="Proteomes" id="UP000030641"/>
    </source>
</evidence>
<sequence length="117" mass="13474">MPLCFPPLASRLSPCLSLSLSLGPNPDCFMMVYFFSLFLCDCVRTHLGGVYIFTVFYASRYSSCFMFHVSHASHAFLICKSPTDKRKSVESVRGEKGFRKSRKGDRERERHFVSRKM</sequence>
<dbReference type="GeneID" id="25368873"/>
<dbReference type="AlphaFoldDB" id="A0A074Y943"/>
<dbReference type="EMBL" id="KL584787">
    <property type="protein sequence ID" value="KEQ90692.1"/>
    <property type="molecule type" value="Genomic_DNA"/>
</dbReference>
<evidence type="ECO:0000313" key="2">
    <source>
        <dbReference type="EMBL" id="KEQ90692.1"/>
    </source>
</evidence>
<organism evidence="2 3">
    <name type="scientific">Aureobasidium subglaciale (strain EXF-2481)</name>
    <name type="common">Aureobasidium pullulans var. subglaciale</name>
    <dbReference type="NCBI Taxonomy" id="1043005"/>
    <lineage>
        <taxon>Eukaryota</taxon>
        <taxon>Fungi</taxon>
        <taxon>Dikarya</taxon>
        <taxon>Ascomycota</taxon>
        <taxon>Pezizomycotina</taxon>
        <taxon>Dothideomycetes</taxon>
        <taxon>Dothideomycetidae</taxon>
        <taxon>Dothideales</taxon>
        <taxon>Saccotheciaceae</taxon>
        <taxon>Aureobasidium</taxon>
    </lineage>
</organism>
<reference evidence="2 3" key="1">
    <citation type="journal article" date="2014" name="BMC Genomics">
        <title>Genome sequencing of four Aureobasidium pullulans varieties: biotechnological potential, stress tolerance, and description of new species.</title>
        <authorList>
            <person name="Gostin Ar C."/>
            <person name="Ohm R.A."/>
            <person name="Kogej T."/>
            <person name="Sonjak S."/>
            <person name="Turk M."/>
            <person name="Zajc J."/>
            <person name="Zalar P."/>
            <person name="Grube M."/>
            <person name="Sun H."/>
            <person name="Han J."/>
            <person name="Sharma A."/>
            <person name="Chiniquy J."/>
            <person name="Ngan C.Y."/>
            <person name="Lipzen A."/>
            <person name="Barry K."/>
            <person name="Grigoriev I.V."/>
            <person name="Gunde-Cimerman N."/>
        </authorList>
    </citation>
    <scope>NUCLEOTIDE SEQUENCE [LARGE SCALE GENOMIC DNA]</scope>
    <source>
        <strain evidence="2 3">EXF-2481</strain>
    </source>
</reference>
<dbReference type="Proteomes" id="UP000030641">
    <property type="component" value="Unassembled WGS sequence"/>
</dbReference>
<accession>A0A074Y943</accession>
<gene>
    <name evidence="2" type="ORF">AUEXF2481DRAFT_534504</name>
</gene>
<protein>
    <submittedName>
        <fullName evidence="2">Uncharacterized protein</fullName>
    </submittedName>
</protein>
<evidence type="ECO:0000256" key="1">
    <source>
        <dbReference type="SAM" id="MobiDB-lite"/>
    </source>
</evidence>
<name>A0A074Y943_AURSE</name>
<dbReference type="RefSeq" id="XP_013339188.1">
    <property type="nucleotide sequence ID" value="XM_013483734.1"/>
</dbReference>
<keyword evidence="3" id="KW-1185">Reference proteome</keyword>
<dbReference type="HOGENOM" id="CLU_2084401_0_0_1"/>